<gene>
    <name evidence="2" type="ORF">COMA2_110163</name>
</gene>
<dbReference type="AlphaFoldDB" id="A0A0S4L8H5"/>
<evidence type="ECO:0008006" key="4">
    <source>
        <dbReference type="Google" id="ProtNLM"/>
    </source>
</evidence>
<dbReference type="STRING" id="1742973.COMA2_110163"/>
<protein>
    <recommendedName>
        <fullName evidence="4">CopG-like ribbon-helix-helix domain-containing protein</fullName>
    </recommendedName>
</protein>
<name>A0A0S4L8H5_9BACT</name>
<evidence type="ECO:0000313" key="3">
    <source>
        <dbReference type="Proteomes" id="UP000198736"/>
    </source>
</evidence>
<dbReference type="EMBL" id="CZPZ01000003">
    <property type="protein sequence ID" value="CUS32920.1"/>
    <property type="molecule type" value="Genomic_DNA"/>
</dbReference>
<accession>A0A0S4L8H5</accession>
<reference evidence="3" key="1">
    <citation type="submission" date="2015-10" db="EMBL/GenBank/DDBJ databases">
        <authorList>
            <person name="Luecker S."/>
            <person name="Luecker S."/>
        </authorList>
    </citation>
    <scope>NUCLEOTIDE SEQUENCE [LARGE SCALE GENOMIC DNA]</scope>
</reference>
<evidence type="ECO:0000256" key="1">
    <source>
        <dbReference type="SAM" id="MobiDB-lite"/>
    </source>
</evidence>
<dbReference type="Proteomes" id="UP000198736">
    <property type="component" value="Unassembled WGS sequence"/>
</dbReference>
<organism evidence="2 3">
    <name type="scientific">Candidatus Nitrospira nitrificans</name>
    <dbReference type="NCBI Taxonomy" id="1742973"/>
    <lineage>
        <taxon>Bacteria</taxon>
        <taxon>Pseudomonadati</taxon>
        <taxon>Nitrospirota</taxon>
        <taxon>Nitrospiria</taxon>
        <taxon>Nitrospirales</taxon>
        <taxon>Nitrospiraceae</taxon>
        <taxon>Nitrospira</taxon>
    </lineage>
</organism>
<keyword evidence="3" id="KW-1185">Reference proteome</keyword>
<dbReference type="OrthoDB" id="9255822at2"/>
<dbReference type="Gene3D" id="6.10.180.30">
    <property type="match status" value="1"/>
</dbReference>
<feature type="region of interest" description="Disordered" evidence="1">
    <location>
        <begin position="58"/>
        <end position="77"/>
    </location>
</feature>
<evidence type="ECO:0000313" key="2">
    <source>
        <dbReference type="EMBL" id="CUS32920.1"/>
    </source>
</evidence>
<proteinExistence type="predicted"/>
<dbReference type="RefSeq" id="WP_090894705.1">
    <property type="nucleotide sequence ID" value="NZ_CZPZ01000003.1"/>
</dbReference>
<sequence>MKQKRQTPTRKERVTLSLSAEMVERLRTVVYWSPTLTLTGVVESAIQSALTKLEKGKRFKKRRGKLAVGRPRKDRSS</sequence>